<dbReference type="PANTHER" id="PTHR13099">
    <property type="entry name" value="NADH-UBIQUINONE OXIDOREDUCTASE SUBUNIT B14.5B"/>
    <property type="match status" value="1"/>
</dbReference>
<dbReference type="GO" id="GO:0005743">
    <property type="term" value="C:mitochondrial inner membrane"/>
    <property type="evidence" value="ECO:0007669"/>
    <property type="project" value="UniProtKB-SubCell"/>
</dbReference>
<evidence type="ECO:0000313" key="13">
    <source>
        <dbReference type="Proteomes" id="UP001318040"/>
    </source>
</evidence>
<dbReference type="GO" id="GO:0006120">
    <property type="term" value="P:mitochondrial electron transport, NADH to ubiquinone"/>
    <property type="evidence" value="ECO:0007669"/>
    <property type="project" value="InterPro"/>
</dbReference>
<keyword evidence="4 11" id="KW-0679">Respiratory chain</keyword>
<evidence type="ECO:0000256" key="5">
    <source>
        <dbReference type="ARBA" id="ARBA00022692"/>
    </source>
</evidence>
<evidence type="ECO:0000256" key="8">
    <source>
        <dbReference type="ARBA" id="ARBA00022989"/>
    </source>
</evidence>
<dbReference type="Proteomes" id="UP001318040">
    <property type="component" value="Chromosome 58"/>
</dbReference>
<dbReference type="InterPro" id="IPR009423">
    <property type="entry name" value="NDUC2"/>
</dbReference>
<sequence length="110" mass="12352">MIVIPDEAKSLQPPSLLNVSSLVLGLTGWASALAANAAQHRPAWSSGLHRQAFMFTACWVAGYYLQKRANYMQARANRDVALYVAQHPQDFKPEEKKKFKEVLEPAHPIY</sequence>
<dbReference type="CTD" id="4718"/>
<keyword evidence="10 11" id="KW-0472">Membrane</keyword>
<accession>A0AAJ7UAF4</accession>
<evidence type="ECO:0000313" key="14">
    <source>
        <dbReference type="RefSeq" id="XP_032832124.1"/>
    </source>
</evidence>
<keyword evidence="13" id="KW-1185">Reference proteome</keyword>
<organism evidence="13 14">
    <name type="scientific">Petromyzon marinus</name>
    <name type="common">Sea lamprey</name>
    <dbReference type="NCBI Taxonomy" id="7757"/>
    <lineage>
        <taxon>Eukaryota</taxon>
        <taxon>Metazoa</taxon>
        <taxon>Chordata</taxon>
        <taxon>Craniata</taxon>
        <taxon>Vertebrata</taxon>
        <taxon>Cyclostomata</taxon>
        <taxon>Hyperoartia</taxon>
        <taxon>Petromyzontiformes</taxon>
        <taxon>Petromyzontidae</taxon>
        <taxon>Petromyzon</taxon>
    </lineage>
</organism>
<comment type="similarity">
    <text evidence="2 11">Belongs to the complex I NDUFC2 subunit family.</text>
</comment>
<reference evidence="14" key="1">
    <citation type="submission" date="2025-08" db="UniProtKB">
        <authorList>
            <consortium name="RefSeq"/>
        </authorList>
    </citation>
    <scope>IDENTIFICATION</scope>
    <source>
        <tissue evidence="14">Sperm</tissue>
    </source>
</reference>
<comment type="subcellular location">
    <subcellularLocation>
        <location evidence="1">Mitochondrion inner membrane</location>
        <topology evidence="1">Single-pass membrane protein</topology>
        <orientation evidence="1">Matrix side</orientation>
    </subcellularLocation>
</comment>
<comment type="function">
    <text evidence="11">Accessory subunit of the mitochondrial membrane respiratory chain NADH dehydrogenase (Complex I), that is believed not to be involved in catalysis. Complex I functions in the transfer of electrons from NADH to the respiratory chain. The immediate electron acceptor for the enzyme is believed to be ubiquinone.</text>
</comment>
<keyword evidence="3 11" id="KW-0813">Transport</keyword>
<evidence type="ECO:0000256" key="1">
    <source>
        <dbReference type="ARBA" id="ARBA00004298"/>
    </source>
</evidence>
<keyword evidence="9 11" id="KW-0496">Mitochondrion</keyword>
<evidence type="ECO:0000256" key="4">
    <source>
        <dbReference type="ARBA" id="ARBA00022660"/>
    </source>
</evidence>
<evidence type="ECO:0000256" key="9">
    <source>
        <dbReference type="ARBA" id="ARBA00023128"/>
    </source>
</evidence>
<dbReference type="KEGG" id="pmrn:116955218"/>
<dbReference type="AlphaFoldDB" id="A0AAJ7UAF4"/>
<dbReference type="Pfam" id="PF06374">
    <property type="entry name" value="NDUF_C2"/>
    <property type="match status" value="1"/>
</dbReference>
<evidence type="ECO:0000256" key="3">
    <source>
        <dbReference type="ARBA" id="ARBA00022448"/>
    </source>
</evidence>
<keyword evidence="5 12" id="KW-0812">Transmembrane</keyword>
<evidence type="ECO:0000256" key="6">
    <source>
        <dbReference type="ARBA" id="ARBA00022792"/>
    </source>
</evidence>
<dbReference type="PIRSF" id="PIRSF017834">
    <property type="entry name" value="NADH-UbQ_OxRdtase_b14.5b"/>
    <property type="match status" value="1"/>
</dbReference>
<gene>
    <name evidence="14" type="primary">LOC116955218</name>
</gene>
<proteinExistence type="inferred from homology"/>
<name>A0AAJ7UAF4_PETMA</name>
<evidence type="ECO:0000256" key="7">
    <source>
        <dbReference type="ARBA" id="ARBA00022982"/>
    </source>
</evidence>
<keyword evidence="6 11" id="KW-0999">Mitochondrion inner membrane</keyword>
<dbReference type="PANTHER" id="PTHR13099:SF0">
    <property type="entry name" value="NADH DEHYDROGENASE [UBIQUINONE] 1 SUBUNIT C2-RELATED"/>
    <property type="match status" value="1"/>
</dbReference>
<feature type="transmembrane region" description="Helical" evidence="12">
    <location>
        <begin position="47"/>
        <end position="65"/>
    </location>
</feature>
<evidence type="ECO:0000256" key="10">
    <source>
        <dbReference type="ARBA" id="ARBA00023136"/>
    </source>
</evidence>
<evidence type="ECO:0000256" key="12">
    <source>
        <dbReference type="SAM" id="Phobius"/>
    </source>
</evidence>
<evidence type="ECO:0000256" key="11">
    <source>
        <dbReference type="PIRNR" id="PIRNR017834"/>
    </source>
</evidence>
<keyword evidence="8 12" id="KW-1133">Transmembrane helix</keyword>
<keyword evidence="7 11" id="KW-0249">Electron transport</keyword>
<feature type="transmembrane region" description="Helical" evidence="12">
    <location>
        <begin position="16"/>
        <end position="35"/>
    </location>
</feature>
<dbReference type="RefSeq" id="XP_032832124.1">
    <property type="nucleotide sequence ID" value="XM_032976233.1"/>
</dbReference>
<dbReference type="GeneID" id="116955218"/>
<protein>
    <recommendedName>
        <fullName evidence="11">NADH dehydrogenase [ubiquinone] 1 subunit C2</fullName>
    </recommendedName>
</protein>
<evidence type="ECO:0000256" key="2">
    <source>
        <dbReference type="ARBA" id="ARBA00008674"/>
    </source>
</evidence>